<organism evidence="1 2">
    <name type="scientific">Lophium mytilinum</name>
    <dbReference type="NCBI Taxonomy" id="390894"/>
    <lineage>
        <taxon>Eukaryota</taxon>
        <taxon>Fungi</taxon>
        <taxon>Dikarya</taxon>
        <taxon>Ascomycota</taxon>
        <taxon>Pezizomycotina</taxon>
        <taxon>Dothideomycetes</taxon>
        <taxon>Pleosporomycetidae</taxon>
        <taxon>Mytilinidiales</taxon>
        <taxon>Mytilinidiaceae</taxon>
        <taxon>Lophium</taxon>
    </lineage>
</organism>
<dbReference type="Proteomes" id="UP000799750">
    <property type="component" value="Unassembled WGS sequence"/>
</dbReference>
<evidence type="ECO:0000313" key="1">
    <source>
        <dbReference type="EMBL" id="KAF2502084.1"/>
    </source>
</evidence>
<protein>
    <submittedName>
        <fullName evidence="1">Uncharacterized protein</fullName>
    </submittedName>
</protein>
<evidence type="ECO:0000313" key="2">
    <source>
        <dbReference type="Proteomes" id="UP000799750"/>
    </source>
</evidence>
<proteinExistence type="predicted"/>
<keyword evidence="2" id="KW-1185">Reference proteome</keyword>
<sequence>MARLSFTRYLGLEVKFNHVRTPEHELYLRDPPLPPPTPNIITVTDLERALFVATTPRPSPVSLPFKAKETPQAGPTDPIMASALALSAADLMPLRAWERTDSPLLALPRELRDEIWAYSVDSGPALRVSASRKHGEKLLMMVSGSDVTTTAGNGVETGCSLVLVRKEVRSEVLPLIFKTSLEGLDWAHMGRMLSSLLPLVPNATTPPTASAVTPLAADAATTPALPRPLLEHAGLYIRHLIMRSNDDVLTPATLAAILRINHLQTLTLVGTRCCHVHHFLHTTSSNACDHRTCPVFLQRQAQTTALVVQLRTAGVDLKFKREGDELWPRSPGAVTRLTSAGRKISVVDY</sequence>
<dbReference type="AlphaFoldDB" id="A0A6A6RC98"/>
<accession>A0A6A6RC98</accession>
<reference evidence="1" key="1">
    <citation type="journal article" date="2020" name="Stud. Mycol.">
        <title>101 Dothideomycetes genomes: a test case for predicting lifestyles and emergence of pathogens.</title>
        <authorList>
            <person name="Haridas S."/>
            <person name="Albert R."/>
            <person name="Binder M."/>
            <person name="Bloem J."/>
            <person name="Labutti K."/>
            <person name="Salamov A."/>
            <person name="Andreopoulos B."/>
            <person name="Baker S."/>
            <person name="Barry K."/>
            <person name="Bills G."/>
            <person name="Bluhm B."/>
            <person name="Cannon C."/>
            <person name="Castanera R."/>
            <person name="Culley D."/>
            <person name="Daum C."/>
            <person name="Ezra D."/>
            <person name="Gonzalez J."/>
            <person name="Henrissat B."/>
            <person name="Kuo A."/>
            <person name="Liang C."/>
            <person name="Lipzen A."/>
            <person name="Lutzoni F."/>
            <person name="Magnuson J."/>
            <person name="Mondo S."/>
            <person name="Nolan M."/>
            <person name="Ohm R."/>
            <person name="Pangilinan J."/>
            <person name="Park H.-J."/>
            <person name="Ramirez L."/>
            <person name="Alfaro M."/>
            <person name="Sun H."/>
            <person name="Tritt A."/>
            <person name="Yoshinaga Y."/>
            <person name="Zwiers L.-H."/>
            <person name="Turgeon B."/>
            <person name="Goodwin S."/>
            <person name="Spatafora J."/>
            <person name="Crous P."/>
            <person name="Grigoriev I."/>
        </authorList>
    </citation>
    <scope>NUCLEOTIDE SEQUENCE</scope>
    <source>
        <strain evidence="1">CBS 269.34</strain>
    </source>
</reference>
<dbReference type="OrthoDB" id="3860514at2759"/>
<dbReference type="EMBL" id="MU004181">
    <property type="protein sequence ID" value="KAF2502084.1"/>
    <property type="molecule type" value="Genomic_DNA"/>
</dbReference>
<gene>
    <name evidence="1" type="ORF">BU16DRAFT_532485</name>
</gene>
<name>A0A6A6RC98_9PEZI</name>